<dbReference type="Gene3D" id="3.30.70.1280">
    <property type="entry name" value="SP0830-like domains"/>
    <property type="match status" value="1"/>
</dbReference>
<dbReference type="InterPro" id="IPR012545">
    <property type="entry name" value="DUF1697"/>
</dbReference>
<dbReference type="OrthoDB" id="9806494at2"/>
<dbReference type="Proteomes" id="UP000426246">
    <property type="component" value="Chromosome"/>
</dbReference>
<organism evidence="1 2">
    <name type="scientific">Paenibacillus psychroresistens</name>
    <dbReference type="NCBI Taxonomy" id="1778678"/>
    <lineage>
        <taxon>Bacteria</taxon>
        <taxon>Bacillati</taxon>
        <taxon>Bacillota</taxon>
        <taxon>Bacilli</taxon>
        <taxon>Bacillales</taxon>
        <taxon>Paenibacillaceae</taxon>
        <taxon>Paenibacillus</taxon>
    </lineage>
</organism>
<name>A0A6B8RTP2_9BACL</name>
<dbReference type="EMBL" id="CP034235">
    <property type="protein sequence ID" value="QGQ99267.1"/>
    <property type="molecule type" value="Genomic_DNA"/>
</dbReference>
<dbReference type="PIRSF" id="PIRSF008502">
    <property type="entry name" value="UCP008502"/>
    <property type="match status" value="1"/>
</dbReference>
<gene>
    <name evidence="1" type="ORF">EHS13_32595</name>
</gene>
<evidence type="ECO:0000313" key="1">
    <source>
        <dbReference type="EMBL" id="QGQ99267.1"/>
    </source>
</evidence>
<dbReference type="AlphaFoldDB" id="A0A6B8RTP2"/>
<accession>A0A6B8RTP2</accession>
<dbReference type="SUPFAM" id="SSF160379">
    <property type="entry name" value="SP0830-like"/>
    <property type="match status" value="1"/>
</dbReference>
<dbReference type="PANTHER" id="PTHR36439">
    <property type="entry name" value="BLL4334 PROTEIN"/>
    <property type="match status" value="1"/>
</dbReference>
<dbReference type="PANTHER" id="PTHR36439:SF1">
    <property type="entry name" value="DUF1697 DOMAIN-CONTAINING PROTEIN"/>
    <property type="match status" value="1"/>
</dbReference>
<dbReference type="Pfam" id="PF08002">
    <property type="entry name" value="DUF1697"/>
    <property type="match status" value="1"/>
</dbReference>
<keyword evidence="2" id="KW-1185">Reference proteome</keyword>
<proteinExistence type="predicted"/>
<dbReference type="KEGG" id="ppsc:EHS13_32595"/>
<dbReference type="RefSeq" id="WP_155704377.1">
    <property type="nucleotide sequence ID" value="NZ_CP034235.1"/>
</dbReference>
<sequence length="179" mass="19603">MTIYIALLRGINVGGNNMIKMSELKLMFEEMGFGKVQTYINSGNVLFTSENGAEQVRQRAEFEVNKAFGIAATVVIRTAAELERIIGDCPYKSDSLAAGESVQVTLLTEAASSEKMALLPIGVDGKDEFHNNGLEIYFLFRQSVLDSKLAKNMTKLGSTATSRNLNTINKLAALIKKMQ</sequence>
<reference evidence="2" key="1">
    <citation type="submission" date="2018-11" db="EMBL/GenBank/DDBJ databases">
        <title>Complete genome sequence of Paenibacillus sp. ML311-T8.</title>
        <authorList>
            <person name="Nam Y.-D."/>
            <person name="Kang J."/>
            <person name="Chung W.-H."/>
            <person name="Park Y.S."/>
        </authorList>
    </citation>
    <scope>NUCLEOTIDE SEQUENCE [LARGE SCALE GENOMIC DNA]</scope>
    <source>
        <strain evidence="2">ML311-T8</strain>
    </source>
</reference>
<protein>
    <submittedName>
        <fullName evidence="1">DUF1697 domain-containing protein</fullName>
    </submittedName>
</protein>
<evidence type="ECO:0000313" key="2">
    <source>
        <dbReference type="Proteomes" id="UP000426246"/>
    </source>
</evidence>